<sequence length="53" mass="6009">MEKNEERTILSANPQHDSKILTIEIEEKTEEKARETTGELPNQAKNALKGDKT</sequence>
<evidence type="ECO:0000313" key="2">
    <source>
        <dbReference type="EMBL" id="MBM6735484.1"/>
    </source>
</evidence>
<reference evidence="2 3" key="1">
    <citation type="journal article" date="2021" name="Sci. Rep.">
        <title>The distribution of antibiotic resistance genes in chicken gut microbiota commensals.</title>
        <authorList>
            <person name="Juricova H."/>
            <person name="Matiasovicova J."/>
            <person name="Kubasova T."/>
            <person name="Cejkova D."/>
            <person name="Rychlik I."/>
        </authorList>
    </citation>
    <scope>NUCLEOTIDE SEQUENCE [LARGE SCALE GENOMIC DNA]</scope>
    <source>
        <strain evidence="2 3">An772</strain>
    </source>
</reference>
<gene>
    <name evidence="2" type="ORF">H7U35_09675</name>
</gene>
<proteinExistence type="predicted"/>
<dbReference type="RefSeq" id="WP_205095688.1">
    <property type="nucleotide sequence ID" value="NZ_JACLYZ010000020.1"/>
</dbReference>
<protein>
    <submittedName>
        <fullName evidence="2">Uncharacterized protein</fullName>
    </submittedName>
</protein>
<evidence type="ECO:0000256" key="1">
    <source>
        <dbReference type="SAM" id="MobiDB-lite"/>
    </source>
</evidence>
<dbReference type="EMBL" id="JACLYZ010000020">
    <property type="protein sequence ID" value="MBM6735484.1"/>
    <property type="molecule type" value="Genomic_DNA"/>
</dbReference>
<accession>A0ABS2E1J7</accession>
<keyword evidence="3" id="KW-1185">Reference proteome</keyword>
<dbReference type="Proteomes" id="UP000766986">
    <property type="component" value="Unassembled WGS sequence"/>
</dbReference>
<feature type="region of interest" description="Disordered" evidence="1">
    <location>
        <begin position="30"/>
        <end position="53"/>
    </location>
</feature>
<organism evidence="2 3">
    <name type="scientific">Mediterranea massiliensis</name>
    <dbReference type="NCBI Taxonomy" id="1841865"/>
    <lineage>
        <taxon>Bacteria</taxon>
        <taxon>Pseudomonadati</taxon>
        <taxon>Bacteroidota</taxon>
        <taxon>Bacteroidia</taxon>
        <taxon>Bacteroidales</taxon>
        <taxon>Bacteroidaceae</taxon>
        <taxon>Mediterranea</taxon>
    </lineage>
</organism>
<comment type="caution">
    <text evidence="2">The sequence shown here is derived from an EMBL/GenBank/DDBJ whole genome shotgun (WGS) entry which is preliminary data.</text>
</comment>
<evidence type="ECO:0000313" key="3">
    <source>
        <dbReference type="Proteomes" id="UP000766986"/>
    </source>
</evidence>
<name>A0ABS2E1J7_9BACT</name>